<proteinExistence type="predicted"/>
<name>G5GMS1_9FIRM</name>
<feature type="chain" id="PRO_5003477414" evidence="2">
    <location>
        <begin position="26"/>
        <end position="392"/>
    </location>
</feature>
<feature type="region of interest" description="Disordered" evidence="1">
    <location>
        <begin position="193"/>
        <end position="265"/>
    </location>
</feature>
<accession>G5GMS1</accession>
<comment type="caution">
    <text evidence="3">The sequence shown here is derived from an EMBL/GenBank/DDBJ whole genome shotgun (WGS) entry which is preliminary data.</text>
</comment>
<keyword evidence="2" id="KW-0732">Signal</keyword>
<feature type="compositionally biased region" description="Low complexity" evidence="1">
    <location>
        <begin position="211"/>
        <end position="230"/>
    </location>
</feature>
<dbReference type="RefSeq" id="WP_006692002.1">
    <property type="nucleotide sequence ID" value="NZ_JH376797.1"/>
</dbReference>
<dbReference type="eggNOG" id="ENOG50339R6">
    <property type="taxonomic scope" value="Bacteria"/>
</dbReference>
<feature type="compositionally biased region" description="Polar residues" evidence="1">
    <location>
        <begin position="193"/>
        <end position="209"/>
    </location>
</feature>
<evidence type="ECO:0000256" key="1">
    <source>
        <dbReference type="SAM" id="MobiDB-lite"/>
    </source>
</evidence>
<dbReference type="STRING" id="679201.HMPREF9334_00552"/>
<feature type="region of interest" description="Disordered" evidence="1">
    <location>
        <begin position="144"/>
        <end position="170"/>
    </location>
</feature>
<dbReference type="PATRIC" id="fig|679201.3.peg.555"/>
<evidence type="ECO:0000313" key="4">
    <source>
        <dbReference type="Proteomes" id="UP000004129"/>
    </source>
</evidence>
<dbReference type="OrthoDB" id="1663601at2"/>
<feature type="signal peptide" evidence="2">
    <location>
        <begin position="1"/>
        <end position="25"/>
    </location>
</feature>
<sequence length="392" mass="42330">MKMSSKKTMLTAAVLVTLSSSTAFAATPGTVDSQDLFHANRLVTDPGKHPALEENSAPDHYEASISTQKKGSAPQPAAAPVKALQPARLRWESVDARIAARNNDPSFTLAAQKAKPVIITAEDIRREEKQAAKEGRPVQELVGDVNMNRPAPPPRPKTTAVPTEEYSSMRGTEMNAVSKDVTHPVSDVHTMRQTTPMQESHVQQHSAEQMQAGSAEVAAVGSAAASGQEQRPTRARYPQLPHEQFSLTPPAENGAPPKQPDRFGALGSTVEQHPVAAPVKDVTPSVEHSVRPAGVPDLAPRQVIRDNGEDLAGVSDEVRRHILAGQLAMEVQLQHDPSVAGMRAITKVLRENTTLTRLQKIDFLIGFGRALHQSDLPRQQEALLIKTIAEAF</sequence>
<dbReference type="Proteomes" id="UP000004129">
    <property type="component" value="Unassembled WGS sequence"/>
</dbReference>
<organism evidence="3 4">
    <name type="scientific">Selenomonas infelix ATCC 43532</name>
    <dbReference type="NCBI Taxonomy" id="679201"/>
    <lineage>
        <taxon>Bacteria</taxon>
        <taxon>Bacillati</taxon>
        <taxon>Bacillota</taxon>
        <taxon>Negativicutes</taxon>
        <taxon>Selenomonadales</taxon>
        <taxon>Selenomonadaceae</taxon>
        <taxon>Selenomonas</taxon>
    </lineage>
</organism>
<protein>
    <submittedName>
        <fullName evidence="3">Uncharacterized protein</fullName>
    </submittedName>
</protein>
<evidence type="ECO:0000256" key="2">
    <source>
        <dbReference type="SAM" id="SignalP"/>
    </source>
</evidence>
<dbReference type="HOGENOM" id="CLU_039382_0_0_9"/>
<dbReference type="EMBL" id="ACZM01000004">
    <property type="protein sequence ID" value="EHG21849.1"/>
    <property type="molecule type" value="Genomic_DNA"/>
</dbReference>
<dbReference type="AlphaFoldDB" id="G5GMS1"/>
<feature type="region of interest" description="Disordered" evidence="1">
    <location>
        <begin position="61"/>
        <end position="83"/>
    </location>
</feature>
<keyword evidence="4" id="KW-1185">Reference proteome</keyword>
<gene>
    <name evidence="3" type="ORF">HMPREF9334_00552</name>
</gene>
<evidence type="ECO:0000313" key="3">
    <source>
        <dbReference type="EMBL" id="EHG21849.1"/>
    </source>
</evidence>
<reference evidence="3 4" key="1">
    <citation type="submission" date="2011-08" db="EMBL/GenBank/DDBJ databases">
        <title>The Genome Sequence of Selenomonas infelix ATCC 43532.</title>
        <authorList>
            <consortium name="The Broad Institute Genome Sequencing Platform"/>
            <person name="Earl A."/>
            <person name="Ward D."/>
            <person name="Feldgarden M."/>
            <person name="Gevers D."/>
            <person name="Izard J."/>
            <person name="Blanton J.M."/>
            <person name="Baranova O.V."/>
            <person name="Dewhirst F.E."/>
            <person name="Young S.K."/>
            <person name="Zeng Q."/>
            <person name="Gargeya S."/>
            <person name="Fitzgerald M."/>
            <person name="Haas B."/>
            <person name="Abouelleil A."/>
            <person name="Alvarado L."/>
            <person name="Arachchi H.M."/>
            <person name="Berlin A."/>
            <person name="Brown A."/>
            <person name="Chapman S.B."/>
            <person name="Chen Z."/>
            <person name="Dunbar C."/>
            <person name="Freedman E."/>
            <person name="Gearin G."/>
            <person name="Gellesch M."/>
            <person name="Goldberg J."/>
            <person name="Griggs A."/>
            <person name="Gujja S."/>
            <person name="Heiman D."/>
            <person name="Howarth C."/>
            <person name="Larson L."/>
            <person name="Lui A."/>
            <person name="MacDonald P.J.P."/>
            <person name="Montmayeur A."/>
            <person name="Murphy C."/>
            <person name="Neiman D."/>
            <person name="Pearson M."/>
            <person name="Priest M."/>
            <person name="Roberts A."/>
            <person name="Saif S."/>
            <person name="Shea T."/>
            <person name="Shenoy N."/>
            <person name="Sisk P."/>
            <person name="Stolte C."/>
            <person name="Sykes S."/>
            <person name="Wortman J."/>
            <person name="Nusbaum C."/>
            <person name="Birren B."/>
        </authorList>
    </citation>
    <scope>NUCLEOTIDE SEQUENCE [LARGE SCALE GENOMIC DNA]</scope>
    <source>
        <strain evidence="3 4">ATCC 43532</strain>
    </source>
</reference>